<proteinExistence type="predicted"/>
<evidence type="ECO:0000313" key="3">
    <source>
        <dbReference type="Proteomes" id="UP001303115"/>
    </source>
</evidence>
<dbReference type="PANTHER" id="PTHR47805">
    <property type="entry name" value="SAGA-ASSOCIATED FACTOR 73"/>
    <property type="match status" value="1"/>
</dbReference>
<dbReference type="Pfam" id="PF08313">
    <property type="entry name" value="SCA7"/>
    <property type="match status" value="1"/>
</dbReference>
<dbReference type="GO" id="GO:0031048">
    <property type="term" value="P:regulatory ncRNA-mediated heterochromatin formation"/>
    <property type="evidence" value="ECO:0007669"/>
    <property type="project" value="TreeGrafter"/>
</dbReference>
<organism evidence="2 3">
    <name type="scientific">Parachaetomium inaequale</name>
    <dbReference type="NCBI Taxonomy" id="2588326"/>
    <lineage>
        <taxon>Eukaryota</taxon>
        <taxon>Fungi</taxon>
        <taxon>Dikarya</taxon>
        <taxon>Ascomycota</taxon>
        <taxon>Pezizomycotina</taxon>
        <taxon>Sordariomycetes</taxon>
        <taxon>Sordariomycetidae</taxon>
        <taxon>Sordariales</taxon>
        <taxon>Chaetomiaceae</taxon>
        <taxon>Parachaetomium</taxon>
    </lineage>
</organism>
<dbReference type="Proteomes" id="UP001303115">
    <property type="component" value="Unassembled WGS sequence"/>
</dbReference>
<dbReference type="GO" id="GO:0006357">
    <property type="term" value="P:regulation of transcription by RNA polymerase II"/>
    <property type="evidence" value="ECO:0007669"/>
    <property type="project" value="TreeGrafter"/>
</dbReference>
<keyword evidence="3" id="KW-1185">Reference proteome</keyword>
<comment type="caution">
    <text evidence="2">The sequence shown here is derived from an EMBL/GenBank/DDBJ whole genome shotgun (WGS) entry which is preliminary data.</text>
</comment>
<dbReference type="GO" id="GO:0000124">
    <property type="term" value="C:SAGA complex"/>
    <property type="evidence" value="ECO:0007669"/>
    <property type="project" value="InterPro"/>
</dbReference>
<dbReference type="EMBL" id="MU854811">
    <property type="protein sequence ID" value="KAK4031432.1"/>
    <property type="molecule type" value="Genomic_DNA"/>
</dbReference>
<dbReference type="AlphaFoldDB" id="A0AAN6P607"/>
<evidence type="ECO:0000313" key="2">
    <source>
        <dbReference type="EMBL" id="KAK4031432.1"/>
    </source>
</evidence>
<dbReference type="PANTHER" id="PTHR47805:SF1">
    <property type="entry name" value="SAGA-ASSOCIATED FACTOR 73"/>
    <property type="match status" value="1"/>
</dbReference>
<sequence length="90" mass="10129">MKKDELKPKVAKPKGPVDVERQCGVMLPHGQPCGRSLCCKRHRMNAKRAVPGRSLPYDMLLATYREKNWAKQQKAAIDANAPLEDEDEAN</sequence>
<reference evidence="3" key="1">
    <citation type="journal article" date="2023" name="Mol. Phylogenet. Evol.">
        <title>Genome-scale phylogeny and comparative genomics of the fungal order Sordariales.</title>
        <authorList>
            <person name="Hensen N."/>
            <person name="Bonometti L."/>
            <person name="Westerberg I."/>
            <person name="Brannstrom I.O."/>
            <person name="Guillou S."/>
            <person name="Cros-Aarteil S."/>
            <person name="Calhoun S."/>
            <person name="Haridas S."/>
            <person name="Kuo A."/>
            <person name="Mondo S."/>
            <person name="Pangilinan J."/>
            <person name="Riley R."/>
            <person name="LaButti K."/>
            <person name="Andreopoulos B."/>
            <person name="Lipzen A."/>
            <person name="Chen C."/>
            <person name="Yan M."/>
            <person name="Daum C."/>
            <person name="Ng V."/>
            <person name="Clum A."/>
            <person name="Steindorff A."/>
            <person name="Ohm R.A."/>
            <person name="Martin F."/>
            <person name="Silar P."/>
            <person name="Natvig D.O."/>
            <person name="Lalanne C."/>
            <person name="Gautier V."/>
            <person name="Ament-Velasquez S.L."/>
            <person name="Kruys A."/>
            <person name="Hutchinson M.I."/>
            <person name="Powell A.J."/>
            <person name="Barry K."/>
            <person name="Miller A.N."/>
            <person name="Grigoriev I.V."/>
            <person name="Debuchy R."/>
            <person name="Gladieux P."/>
            <person name="Hiltunen Thoren M."/>
            <person name="Johannesson H."/>
        </authorList>
    </citation>
    <scope>NUCLEOTIDE SEQUENCE [LARGE SCALE GENOMIC DNA]</scope>
    <source>
        <strain evidence="3">CBS 284.82</strain>
    </source>
</reference>
<name>A0AAN6P607_9PEZI</name>
<protein>
    <submittedName>
        <fullName evidence="2">SCA7, zinc-binding domain-containing protein</fullName>
    </submittedName>
</protein>
<dbReference type="Gene3D" id="6.10.140.670">
    <property type="match status" value="1"/>
</dbReference>
<evidence type="ECO:0000259" key="1">
    <source>
        <dbReference type="PROSITE" id="PS51505"/>
    </source>
</evidence>
<dbReference type="GO" id="GO:1904802">
    <property type="term" value="P:RITS complex assembly"/>
    <property type="evidence" value="ECO:0007669"/>
    <property type="project" value="TreeGrafter"/>
</dbReference>
<dbReference type="InterPro" id="IPR013243">
    <property type="entry name" value="SCA7_dom"/>
</dbReference>
<feature type="domain" description="SCA7" evidence="1">
    <location>
        <begin position="10"/>
        <end position="76"/>
    </location>
</feature>
<dbReference type="InterPro" id="IPR037804">
    <property type="entry name" value="SGF73"/>
</dbReference>
<dbReference type="PROSITE" id="PS51505">
    <property type="entry name" value="SCA7"/>
    <property type="match status" value="1"/>
</dbReference>
<gene>
    <name evidence="2" type="ORF">C8A01DRAFT_21336</name>
</gene>
<accession>A0AAN6P607</accession>